<dbReference type="RefSeq" id="WP_060602796.1">
    <property type="nucleotide sequence ID" value="NZ_BBWQ01000009.1"/>
</dbReference>
<reference evidence="1" key="1">
    <citation type="journal article" date="2015" name="Proc. Natl. Acad. Sci. U.S.A.">
        <title>Bacterial clade with the ribosomal RNA operon on a small plasmid rather than the chromosome.</title>
        <authorList>
            <person name="Anda M."/>
            <person name="Ohtsubo Y."/>
            <person name="Okubo T."/>
            <person name="Sugawara M."/>
            <person name="Nagata Y."/>
            <person name="Tsuda M."/>
            <person name="Minamisawa K."/>
            <person name="Mitsui H."/>
        </authorList>
    </citation>
    <scope>NUCLEOTIDE SEQUENCE</scope>
    <source>
        <strain evidence="1">DSM 21988</strain>
    </source>
</reference>
<sequence length="145" mass="15276">MDPLQTTYADRQARWIEGMIPDMRTPGQDISMNVETAAGIGFGKVAVQGAQDNQIRVSAASRAFRGITVLDTTQLQDSYPQYATARVRTKGPVVVTAAVAVAAGALAYYVPATGALTNVATDNTLIGKWETTTTGANQLAVLTLS</sequence>
<accession>A0A0P0YX11</accession>
<dbReference type="InterPro" id="IPR054438">
    <property type="entry name" value="Struct_cement_gp24/gp6"/>
</dbReference>
<name>A0A0P0YX11_9HYPH</name>
<dbReference type="AlphaFoldDB" id="A0A0P0YX11"/>
<organism evidence="1">
    <name type="scientific">Aureimonas altamirensis</name>
    <dbReference type="NCBI Taxonomy" id="370622"/>
    <lineage>
        <taxon>Bacteria</taxon>
        <taxon>Pseudomonadati</taxon>
        <taxon>Pseudomonadota</taxon>
        <taxon>Alphaproteobacteria</taxon>
        <taxon>Hyphomicrobiales</taxon>
        <taxon>Aurantimonadaceae</taxon>
        <taxon>Aureimonas</taxon>
    </lineage>
</organism>
<dbReference type="EMBL" id="LC066371">
    <property type="protein sequence ID" value="BAT26060.1"/>
    <property type="molecule type" value="Genomic_DNA"/>
</dbReference>
<protein>
    <submittedName>
        <fullName evidence="1">Mlr8007 protein</fullName>
    </submittedName>
</protein>
<proteinExistence type="predicted"/>
<evidence type="ECO:0000313" key="1">
    <source>
        <dbReference type="EMBL" id="BAT26060.1"/>
    </source>
</evidence>
<dbReference type="Pfam" id="PF22758">
    <property type="entry name" value="Phage_cement"/>
    <property type="match status" value="1"/>
</dbReference>